<feature type="domain" description="Fatty acid synthase beta subunit AflB /Fas1-like central" evidence="2">
    <location>
        <begin position="167"/>
        <end position="475"/>
    </location>
</feature>
<accession>R4MAY1</accession>
<dbReference type="PANTHER" id="PTHR10982">
    <property type="entry name" value="MALONYL COA-ACYL CARRIER PROTEIN TRANSACYLASE"/>
    <property type="match status" value="1"/>
</dbReference>
<evidence type="ECO:0000259" key="2">
    <source>
        <dbReference type="Pfam" id="PF08354"/>
    </source>
</evidence>
<dbReference type="BioCyc" id="MTUB1310114:G13A2-2560-MONOMER"/>
<dbReference type="Gene3D" id="1.20.930.70">
    <property type="match status" value="1"/>
</dbReference>
<dbReference type="InterPro" id="IPR003965">
    <property type="entry name" value="Fatty_acid_synthase"/>
</dbReference>
<dbReference type="GO" id="GO:0005835">
    <property type="term" value="C:fatty acid synthase complex"/>
    <property type="evidence" value="ECO:0007669"/>
    <property type="project" value="InterPro"/>
</dbReference>
<dbReference type="EMBL" id="CP005386">
    <property type="protein sequence ID" value="AGL27985.1"/>
    <property type="molecule type" value="Genomic_DNA"/>
</dbReference>
<evidence type="ECO:0000256" key="1">
    <source>
        <dbReference type="ARBA" id="ARBA00022679"/>
    </source>
</evidence>
<dbReference type="PANTHER" id="PTHR10982:SF21">
    <property type="entry name" value="FATTY ACID SYNTHASE SUBUNIT BETA"/>
    <property type="match status" value="1"/>
</dbReference>
<dbReference type="PATRIC" id="fig|1310114.3.peg.3722"/>
<dbReference type="SUPFAM" id="SSF51412">
    <property type="entry name" value="Inosine monophosphate dehydrogenase (IMPDH)"/>
    <property type="match status" value="1"/>
</dbReference>
<dbReference type="Gene3D" id="3.20.20.70">
    <property type="entry name" value="Aldolase class I"/>
    <property type="match status" value="1"/>
</dbReference>
<dbReference type="InterPro" id="IPR050830">
    <property type="entry name" value="Fungal_FAS"/>
</dbReference>
<name>R4MAY1_MYCTX</name>
<evidence type="ECO:0000313" key="3">
    <source>
        <dbReference type="EMBL" id="AGL27985.1"/>
    </source>
</evidence>
<dbReference type="Pfam" id="PF08354">
    <property type="entry name" value="Fas1-AflB-like_hel"/>
    <property type="match status" value="1"/>
</dbReference>
<dbReference type="KEGG" id="mtuc:J113_17625"/>
<dbReference type="AlphaFoldDB" id="R4MAY1"/>
<dbReference type="GO" id="GO:0006633">
    <property type="term" value="P:fatty acid biosynthetic process"/>
    <property type="evidence" value="ECO:0007669"/>
    <property type="project" value="InterPro"/>
</dbReference>
<dbReference type="InterPro" id="IPR013565">
    <property type="entry name" value="Fas1/AflB-like_central"/>
</dbReference>
<dbReference type="GO" id="GO:0004318">
    <property type="term" value="F:enoyl-[acyl-carrier-protein] reductase (NADH) activity"/>
    <property type="evidence" value="ECO:0007669"/>
    <property type="project" value="InterPro"/>
</dbReference>
<organism evidence="3 4">
    <name type="scientific">Mycobacterium tuberculosis CAS/NITR204</name>
    <dbReference type="NCBI Taxonomy" id="1310114"/>
    <lineage>
        <taxon>Bacteria</taxon>
        <taxon>Bacillati</taxon>
        <taxon>Actinomycetota</taxon>
        <taxon>Actinomycetes</taxon>
        <taxon>Mycobacteriales</taxon>
        <taxon>Mycobacteriaceae</taxon>
        <taxon>Mycobacterium</taxon>
        <taxon>Mycobacterium tuberculosis complex</taxon>
    </lineage>
</organism>
<keyword evidence="1" id="KW-0808">Transferase</keyword>
<dbReference type="PRINTS" id="PR01483">
    <property type="entry name" value="FASYNTHASE"/>
</dbReference>
<protein>
    <submittedName>
        <fullName evidence="3">Fatty acid synthase</fullName>
    </submittedName>
</protein>
<dbReference type="HOGENOM" id="CLU_559992_0_0_11"/>
<reference evidence="3 4" key="1">
    <citation type="journal article" date="2013" name="Genome Announc.">
        <title>Whole-Genome Sequences of Four Clinical Isolates of Mycobacterium tuberculosis from Tamil Nadu, South India.</title>
        <authorList>
            <person name="Narayanan S."/>
            <person name="Deshpande U."/>
        </authorList>
    </citation>
    <scope>NUCLEOTIDE SEQUENCE [LARGE SCALE GENOMIC DNA]</scope>
    <source>
        <strain evidence="3 4">CAS/NITR204</strain>
    </source>
</reference>
<dbReference type="GO" id="GO:0004312">
    <property type="term" value="F:fatty acid synthase activity"/>
    <property type="evidence" value="ECO:0007669"/>
    <property type="project" value="InterPro"/>
</dbReference>
<dbReference type="InterPro" id="IPR013785">
    <property type="entry name" value="Aldolase_TIM"/>
</dbReference>
<dbReference type="Proteomes" id="UP000013548">
    <property type="component" value="Chromosome"/>
</dbReference>
<sequence>MVRLPDGRVKLSTKFTRLTGRSPILLAGMTPTTVDAKIVAAAANAGHWAELAGGGQVTEEIFGNRIEQMAGLLEPGRTYQSATRCSSISLALWKLQVGGKRLVQKARQSGAAIDGVVISAGIPDLDEAVELIDELGDIGISHVVFKPGTIEQIRSVIRIATEVPTKPVIMHVEGGRAGGHHSWEDLDDLLLATYSELRSRANITVCVGGGIGTPRRAAEYLSGRWAQAYGFPLMPIDGILVGTAAMATKESTTSPSVKRMLVDTQGTDQWISAGKAQGGMASSRSQLGADIHEIDNSASRCGRLLDEVAGDAEAVAERRDEIIAAMAKTAKPYFGDVADMTYLQWLGATSNWPSGKASTADTASVGSPWLADTWRDRFEQMLQRAEARLHPQDFGPIQTLFTDAGLLDNPQQAIAALLARYPDAETVQLHPADVPFFVTLCKTLGKPVNFVPVIDQDVRRWWRSDSLWQAHDARTTPCCASFRSPRR</sequence>
<evidence type="ECO:0000313" key="4">
    <source>
        <dbReference type="Proteomes" id="UP000013548"/>
    </source>
</evidence>
<proteinExistence type="predicted"/>
<gene>
    <name evidence="3" type="ORF">J113_17625</name>
</gene>